<evidence type="ECO:0000256" key="7">
    <source>
        <dbReference type="SAM" id="Coils"/>
    </source>
</evidence>
<keyword evidence="12" id="KW-1185">Reference proteome</keyword>
<dbReference type="InterPro" id="IPR003660">
    <property type="entry name" value="HAMP_dom"/>
</dbReference>
<dbReference type="InterPro" id="IPR024478">
    <property type="entry name" value="HlyB_4HB_MCP"/>
</dbReference>
<dbReference type="InterPro" id="IPR004089">
    <property type="entry name" value="MCPsignal_dom"/>
</dbReference>
<evidence type="ECO:0000313" key="11">
    <source>
        <dbReference type="EMBL" id="KGR76274.1"/>
    </source>
</evidence>
<evidence type="ECO:0000256" key="8">
    <source>
        <dbReference type="SAM" id="Phobius"/>
    </source>
</evidence>
<organism evidence="11 12">
    <name type="scientific">Ureibacillus sinduriensis BLB-1 = JCM 15800</name>
    <dbReference type="NCBI Taxonomy" id="1384057"/>
    <lineage>
        <taxon>Bacteria</taxon>
        <taxon>Bacillati</taxon>
        <taxon>Bacillota</taxon>
        <taxon>Bacilli</taxon>
        <taxon>Bacillales</taxon>
        <taxon>Caryophanaceae</taxon>
        <taxon>Ureibacillus</taxon>
    </lineage>
</organism>
<dbReference type="PROSITE" id="PS50885">
    <property type="entry name" value="HAMP"/>
    <property type="match status" value="1"/>
</dbReference>
<dbReference type="STRING" id="1384057.CD33_06930"/>
<evidence type="ECO:0000256" key="3">
    <source>
        <dbReference type="ARBA" id="ARBA00023136"/>
    </source>
</evidence>
<dbReference type="GO" id="GO:0007165">
    <property type="term" value="P:signal transduction"/>
    <property type="evidence" value="ECO:0007669"/>
    <property type="project" value="UniProtKB-KW"/>
</dbReference>
<dbReference type="PROSITE" id="PS50111">
    <property type="entry name" value="CHEMOTAXIS_TRANSDUC_2"/>
    <property type="match status" value="1"/>
</dbReference>
<keyword evidence="8" id="KW-0812">Transmembrane</keyword>
<dbReference type="OrthoDB" id="358716at2"/>
<accession>A0A0A3HV41</accession>
<dbReference type="GO" id="GO:0005886">
    <property type="term" value="C:plasma membrane"/>
    <property type="evidence" value="ECO:0007669"/>
    <property type="project" value="UniProtKB-SubCell"/>
</dbReference>
<dbReference type="eggNOG" id="COG0840">
    <property type="taxonomic scope" value="Bacteria"/>
</dbReference>
<dbReference type="Gene3D" id="6.10.340.10">
    <property type="match status" value="1"/>
</dbReference>
<evidence type="ECO:0000256" key="4">
    <source>
        <dbReference type="ARBA" id="ARBA00023224"/>
    </source>
</evidence>
<feature type="coiled-coil region" evidence="7">
    <location>
        <begin position="116"/>
        <end position="170"/>
    </location>
</feature>
<gene>
    <name evidence="11" type="ORF">CD33_06930</name>
</gene>
<dbReference type="Pfam" id="PF00672">
    <property type="entry name" value="HAMP"/>
    <property type="match status" value="1"/>
</dbReference>
<dbReference type="Gene3D" id="1.10.287.950">
    <property type="entry name" value="Methyl-accepting chemotaxis protein"/>
    <property type="match status" value="1"/>
</dbReference>
<evidence type="ECO:0000256" key="1">
    <source>
        <dbReference type="ARBA" id="ARBA00004236"/>
    </source>
</evidence>
<evidence type="ECO:0000256" key="5">
    <source>
        <dbReference type="ARBA" id="ARBA00029447"/>
    </source>
</evidence>
<dbReference type="SUPFAM" id="SSF58104">
    <property type="entry name" value="Methyl-accepting chemotaxis protein (MCP) signaling domain"/>
    <property type="match status" value="1"/>
</dbReference>
<evidence type="ECO:0000256" key="6">
    <source>
        <dbReference type="PROSITE-ProRule" id="PRU00284"/>
    </source>
</evidence>
<dbReference type="RefSeq" id="WP_036199315.1">
    <property type="nucleotide sequence ID" value="NZ_AVCY01000010.1"/>
</dbReference>
<dbReference type="AlphaFoldDB" id="A0A0A3HV41"/>
<comment type="caution">
    <text evidence="11">The sequence shown here is derived from an EMBL/GenBank/DDBJ whole genome shotgun (WGS) entry which is preliminary data.</text>
</comment>
<evidence type="ECO:0000259" key="10">
    <source>
        <dbReference type="PROSITE" id="PS50885"/>
    </source>
</evidence>
<keyword evidence="4 6" id="KW-0807">Transducer</keyword>
<feature type="transmembrane region" description="Helical" evidence="8">
    <location>
        <begin position="189"/>
        <end position="211"/>
    </location>
</feature>
<dbReference type="Pfam" id="PF12729">
    <property type="entry name" value="4HB_MCP_1"/>
    <property type="match status" value="1"/>
</dbReference>
<dbReference type="SMART" id="SM00304">
    <property type="entry name" value="HAMP"/>
    <property type="match status" value="1"/>
</dbReference>
<evidence type="ECO:0000313" key="12">
    <source>
        <dbReference type="Proteomes" id="UP000030408"/>
    </source>
</evidence>
<keyword evidence="2" id="KW-1003">Cell membrane</keyword>
<evidence type="ECO:0000256" key="2">
    <source>
        <dbReference type="ARBA" id="ARBA00022475"/>
    </source>
</evidence>
<comment type="similarity">
    <text evidence="5">Belongs to the methyl-accepting chemotaxis (MCP) protein family.</text>
</comment>
<dbReference type="Pfam" id="PF00015">
    <property type="entry name" value="MCPsignal"/>
    <property type="match status" value="1"/>
</dbReference>
<name>A0A0A3HV41_9BACL</name>
<comment type="subcellular location">
    <subcellularLocation>
        <location evidence="1">Cell membrane</location>
    </subcellularLocation>
</comment>
<dbReference type="PANTHER" id="PTHR32089:SF112">
    <property type="entry name" value="LYSOZYME-LIKE PROTEIN-RELATED"/>
    <property type="match status" value="1"/>
</dbReference>
<protein>
    <submittedName>
        <fullName evidence="11">Chemotaxis protein</fullName>
    </submittedName>
</protein>
<feature type="domain" description="Methyl-accepting transducer" evidence="9">
    <location>
        <begin position="284"/>
        <end position="555"/>
    </location>
</feature>
<sequence>MKFLRNLSISKKLLIIIIVSALALGSVGTLGVSYINEMAKGSNDMFKDNLIPLNKIMQIRVNARASDAYTLELLVTEDAGRNKELIDEISSAWEEIDLLISEIETMQLTKNQQDFVQQYKQRAQELADKRNKVLQLAEVNNNDEAYSLYLGEVEESRAALNDTLKEMQQSTITNAESINGANNKNKQEIIVFVTGIIVIALIILVALSTIISRMIVRPINEIKGLVKEAENGDFTVKGNYESKDEIGQLTASINNMTNSLQTVFSTVQDSTQQVASASEQLSASAEQNSNASEHITMTVQELALGSDKQLEAVEQSSRVIGDITNHTETISGHTEKITKDVLHTSTLSIEGNKAIQKVNEQMNSIFENVNSLSMAVKSLDSRSNEIGQITNVITGISAQTNLLALNAAIEAARAGEHGKGFAVVADEVRKLAEESTNSTEQIANLIQLIQHDTSLTLETMEKAAKEVQSGLNVVSIAGSSFEKIEQAVNGIVSQIEDISQLLKNLSSGTVLVNDSIKNVSNVAQNSSMITQNISAATEEQLASMQEITSSSLALAKLADNLQVLIKQFKI</sequence>
<dbReference type="SMART" id="SM00283">
    <property type="entry name" value="MA"/>
    <property type="match status" value="1"/>
</dbReference>
<evidence type="ECO:0000259" key="9">
    <source>
        <dbReference type="PROSITE" id="PS50111"/>
    </source>
</evidence>
<feature type="domain" description="HAMP" evidence="10">
    <location>
        <begin position="213"/>
        <end position="265"/>
    </location>
</feature>
<reference evidence="11 12" key="1">
    <citation type="submission" date="2014-02" db="EMBL/GenBank/DDBJ databases">
        <title>Draft genome sequence of Lysinibacillus sinduriensis JCM 15800.</title>
        <authorList>
            <person name="Zhang F."/>
            <person name="Wang G."/>
            <person name="Zhang L."/>
        </authorList>
    </citation>
    <scope>NUCLEOTIDE SEQUENCE [LARGE SCALE GENOMIC DNA]</scope>
    <source>
        <strain evidence="11 12">JCM 15800</strain>
    </source>
</reference>
<dbReference type="EMBL" id="JPVO01000046">
    <property type="protein sequence ID" value="KGR76274.1"/>
    <property type="molecule type" value="Genomic_DNA"/>
</dbReference>
<dbReference type="CDD" id="cd06225">
    <property type="entry name" value="HAMP"/>
    <property type="match status" value="1"/>
</dbReference>
<keyword evidence="3 8" id="KW-0472">Membrane</keyword>
<proteinExistence type="inferred from homology"/>
<keyword evidence="8" id="KW-1133">Transmembrane helix</keyword>
<dbReference type="PANTHER" id="PTHR32089">
    <property type="entry name" value="METHYL-ACCEPTING CHEMOTAXIS PROTEIN MCPB"/>
    <property type="match status" value="1"/>
</dbReference>
<dbReference type="Proteomes" id="UP000030408">
    <property type="component" value="Unassembled WGS sequence"/>
</dbReference>
<keyword evidence="7" id="KW-0175">Coiled coil</keyword>